<accession>A0A9C9NHA4</accession>
<gene>
    <name evidence="2" type="ORF">ENH89_13480</name>
</gene>
<dbReference type="Proteomes" id="UP000885680">
    <property type="component" value="Unassembled WGS sequence"/>
</dbReference>
<feature type="compositionally biased region" description="Gly residues" evidence="1">
    <location>
        <begin position="144"/>
        <end position="154"/>
    </location>
</feature>
<evidence type="ECO:0000256" key="1">
    <source>
        <dbReference type="SAM" id="MobiDB-lite"/>
    </source>
</evidence>
<sequence length="377" mass="39555">MAVIEGTTGQTISAPSIAGFVQNAVSLIQGLIGQQKKGFSGTESISGFEIGPADPLAIPRMDRVSAQEQHAVELRINKALISGEQPSAGDLAELQSIKDFRTSQERLFQQLQAQFPARFAAFKIPFGTLIADVLRLLGVPQPGDPGGATGGGGVVLPRQVSGGGDPGAFPSRRPPPSAGPARGPTAGGFNPAIFLKCLIQSLLPIQTGGQRMPFQISPGPQASSGGFDFGGFLQSGLNLATSIFSKPQAPAQRFPELQQTAFPLLPAARALLPSLGAGAVGGSFGQGLADFFFQTGGAADLDEAAAFTDPVPGRCRPKAHVKTNPCTGKGIWFVPRGRPLVFSGDLSAARRLDRVAKTLDKARPKRRHHHHTKRRPR</sequence>
<evidence type="ECO:0000313" key="2">
    <source>
        <dbReference type="EMBL" id="HEU01330.1"/>
    </source>
</evidence>
<dbReference type="AlphaFoldDB" id="A0A9C9NHA4"/>
<evidence type="ECO:0000313" key="3">
    <source>
        <dbReference type="Proteomes" id="UP000885680"/>
    </source>
</evidence>
<feature type="compositionally biased region" description="Basic residues" evidence="1">
    <location>
        <begin position="363"/>
        <end position="377"/>
    </location>
</feature>
<name>A0A9C9NHA4_9HYPH</name>
<feature type="region of interest" description="Disordered" evidence="1">
    <location>
        <begin position="357"/>
        <end position="377"/>
    </location>
</feature>
<dbReference type="EMBL" id="DRGN01000187">
    <property type="protein sequence ID" value="HEU01330.1"/>
    <property type="molecule type" value="Genomic_DNA"/>
</dbReference>
<feature type="region of interest" description="Disordered" evidence="1">
    <location>
        <begin position="144"/>
        <end position="185"/>
    </location>
</feature>
<proteinExistence type="predicted"/>
<protein>
    <submittedName>
        <fullName evidence="2">Uncharacterized protein</fullName>
    </submittedName>
</protein>
<organism evidence="2 3">
    <name type="scientific">Aurantimonas coralicida</name>
    <dbReference type="NCBI Taxonomy" id="182270"/>
    <lineage>
        <taxon>Bacteria</taxon>
        <taxon>Pseudomonadati</taxon>
        <taxon>Pseudomonadota</taxon>
        <taxon>Alphaproteobacteria</taxon>
        <taxon>Hyphomicrobiales</taxon>
        <taxon>Aurantimonadaceae</taxon>
        <taxon>Aurantimonas</taxon>
    </lineage>
</organism>
<reference evidence="2" key="1">
    <citation type="journal article" date="2020" name="mSystems">
        <title>Genome- and Community-Level Interaction Insights into Carbon Utilization and Element Cycling Functions of Hydrothermarchaeota in Hydrothermal Sediment.</title>
        <authorList>
            <person name="Zhou Z."/>
            <person name="Liu Y."/>
            <person name="Xu W."/>
            <person name="Pan J."/>
            <person name="Luo Z.H."/>
            <person name="Li M."/>
        </authorList>
    </citation>
    <scope>NUCLEOTIDE SEQUENCE</scope>
    <source>
        <strain evidence="2">HyVt-347</strain>
    </source>
</reference>
<comment type="caution">
    <text evidence="2">The sequence shown here is derived from an EMBL/GenBank/DDBJ whole genome shotgun (WGS) entry which is preliminary data.</text>
</comment>